<name>A0A235H9T3_AZOBR</name>
<keyword evidence="1" id="KW-0614">Plasmid</keyword>
<accession>A0A235H9T3</accession>
<comment type="caution">
    <text evidence="1">The sequence shown here is derived from an EMBL/GenBank/DDBJ whole genome shotgun (WGS) entry which is preliminary data.</text>
</comment>
<dbReference type="Proteomes" id="UP000215367">
    <property type="component" value="Unassembled WGS sequence"/>
</dbReference>
<dbReference type="AlphaFoldDB" id="A0A235H9T3"/>
<proteinExistence type="predicted"/>
<organism evidence="1 2">
    <name type="scientific">Azospirillum brasilense</name>
    <dbReference type="NCBI Taxonomy" id="192"/>
    <lineage>
        <taxon>Bacteria</taxon>
        <taxon>Pseudomonadati</taxon>
        <taxon>Pseudomonadota</taxon>
        <taxon>Alphaproteobacteria</taxon>
        <taxon>Rhodospirillales</taxon>
        <taxon>Azospirillaceae</taxon>
        <taxon>Azospirillum</taxon>
    </lineage>
</organism>
<gene>
    <name evidence="1" type="ORF">CHT98_19980</name>
</gene>
<reference evidence="1 2" key="1">
    <citation type="submission" date="2017-07" db="EMBL/GenBank/DDBJ databases">
        <title>Whole genome sequence of Azospirillum brasilense 2A1, a potential biofertilizer strain.</title>
        <authorList>
            <person name="Fontana C.A."/>
            <person name="Toffoli L.M."/>
            <person name="Salazar S.M."/>
            <person name="Puglisi E."/>
            <person name="Pedraza R."/>
            <person name="Bassi D."/>
            <person name="Cocconcelli P.S."/>
        </authorList>
    </citation>
    <scope>NUCLEOTIDE SEQUENCE [LARGE SCALE GENOMIC DNA]</scope>
    <source>
        <strain evidence="1 2">2A1</strain>
        <plasmid evidence="1">unnamed</plasmid>
    </source>
</reference>
<evidence type="ECO:0000313" key="1">
    <source>
        <dbReference type="EMBL" id="OYD82590.1"/>
    </source>
</evidence>
<protein>
    <submittedName>
        <fullName evidence="1">Uncharacterized protein</fullName>
    </submittedName>
</protein>
<evidence type="ECO:0000313" key="2">
    <source>
        <dbReference type="Proteomes" id="UP000215367"/>
    </source>
</evidence>
<sequence length="108" mass="11217">MLIAACANLSPPPQAAPEPGAVSALDQLSSNACNEVVASSLAGARIPVSDVRYLTYGLYRDINRGEIVGYDAWMGMNNQPGAVVVQLDAVCTPKQIYARGGAQLPGAQ</sequence>
<dbReference type="EMBL" id="NOWT01000021">
    <property type="protein sequence ID" value="OYD82590.1"/>
    <property type="molecule type" value="Genomic_DNA"/>
</dbReference>
<geneLocation type="plasmid" evidence="1">
    <name>unnamed</name>
</geneLocation>